<sequence>MNRRGFCLSVLGGSLLTGCQQLLSSVPRPFRPPPPGPPTFSYYHLPDWTWESVQRVVVLPFLNETAFSRVADEVQQNFLGELQRLGRFEVIPAPADDRATLAASVRRGGRFDEAILLDIARLSSADVLVHGIVSQYALHPRPRLGLVLQAVAPQLGKVVASVDGLWDTMDATLAERCRAFYRQRPRPLPAFIRNNFIVHDSIYLEELALDSPTLFQRWVCWEAAIILLGYRVPGVTYGTDSKPLPPMVPSFPEGEGMPHHDPALRGM</sequence>
<keyword evidence="2" id="KW-1185">Reference proteome</keyword>
<name>A0A7V8VEN1_9BACT</name>
<comment type="caution">
    <text evidence="1">The sequence shown here is derived from an EMBL/GenBank/DDBJ whole genome shotgun (WGS) entry which is preliminary data.</text>
</comment>
<dbReference type="PROSITE" id="PS51257">
    <property type="entry name" value="PROKAR_LIPOPROTEIN"/>
    <property type="match status" value="1"/>
</dbReference>
<accession>A0A7V8VEN1</accession>
<dbReference type="EMBL" id="JACEFB010000006">
    <property type="protein sequence ID" value="MBA2226556.1"/>
    <property type="molecule type" value="Genomic_DNA"/>
</dbReference>
<protein>
    <submittedName>
        <fullName evidence="1">Uncharacterized protein</fullName>
    </submittedName>
</protein>
<dbReference type="Proteomes" id="UP000542342">
    <property type="component" value="Unassembled WGS sequence"/>
</dbReference>
<gene>
    <name evidence="1" type="ORF">H0921_10330</name>
</gene>
<dbReference type="RefSeq" id="WP_194537987.1">
    <property type="nucleotide sequence ID" value="NZ_JACEFB010000006.1"/>
</dbReference>
<proteinExistence type="predicted"/>
<evidence type="ECO:0000313" key="2">
    <source>
        <dbReference type="Proteomes" id="UP000542342"/>
    </source>
</evidence>
<reference evidence="1 2" key="1">
    <citation type="submission" date="2020-07" db="EMBL/GenBank/DDBJ databases">
        <title>Thermogemmata thermophila gen. nov., sp. nov., a novel moderate thermophilic planctomycete from a Kamchatka hot spring.</title>
        <authorList>
            <person name="Elcheninov A.G."/>
            <person name="Podosokorskaya O.A."/>
            <person name="Kovaleva O.L."/>
            <person name="Novikov A."/>
            <person name="Bonch-Osmolovskaya E.A."/>
            <person name="Toshchakov S.V."/>
            <person name="Kublanov I.V."/>
        </authorList>
    </citation>
    <scope>NUCLEOTIDE SEQUENCE [LARGE SCALE GENOMIC DNA]</scope>
    <source>
        <strain evidence="1 2">2918</strain>
    </source>
</reference>
<evidence type="ECO:0000313" key="1">
    <source>
        <dbReference type="EMBL" id="MBA2226556.1"/>
    </source>
</evidence>
<dbReference type="Gene3D" id="3.40.50.10610">
    <property type="entry name" value="ABC-type transport auxiliary lipoprotein component"/>
    <property type="match status" value="1"/>
</dbReference>
<dbReference type="AlphaFoldDB" id="A0A7V8VEN1"/>
<organism evidence="1 2">
    <name type="scientific">Thermogemmata fonticola</name>
    <dbReference type="NCBI Taxonomy" id="2755323"/>
    <lineage>
        <taxon>Bacteria</taxon>
        <taxon>Pseudomonadati</taxon>
        <taxon>Planctomycetota</taxon>
        <taxon>Planctomycetia</taxon>
        <taxon>Gemmatales</taxon>
        <taxon>Gemmataceae</taxon>
        <taxon>Thermogemmata</taxon>
    </lineage>
</organism>